<dbReference type="Pfam" id="PF02810">
    <property type="entry name" value="SEC-C"/>
    <property type="match status" value="1"/>
</dbReference>
<organism evidence="1 3">
    <name type="scientific">Clostridium botulinum</name>
    <dbReference type="NCBI Taxonomy" id="1491"/>
    <lineage>
        <taxon>Bacteria</taxon>
        <taxon>Bacillati</taxon>
        <taxon>Bacillota</taxon>
        <taxon>Clostridia</taxon>
        <taxon>Eubacteriales</taxon>
        <taxon>Clostridiaceae</taxon>
        <taxon>Clostridium</taxon>
    </lineage>
</organism>
<proteinExistence type="predicted"/>
<evidence type="ECO:0000313" key="1">
    <source>
        <dbReference type="EMBL" id="NEZ92029.1"/>
    </source>
</evidence>
<evidence type="ECO:0000313" key="4">
    <source>
        <dbReference type="Proteomes" id="UP000663464"/>
    </source>
</evidence>
<dbReference type="EMBL" id="CP069280">
    <property type="protein sequence ID" value="QRI53507.1"/>
    <property type="molecule type" value="Genomic_DNA"/>
</dbReference>
<dbReference type="Gene3D" id="3.10.450.50">
    <property type="match status" value="1"/>
</dbReference>
<reference evidence="2" key="3">
    <citation type="submission" date="2021-02" db="EMBL/GenBank/DDBJ databases">
        <authorList>
            <person name="Dover N."/>
            <person name="Barash J.R."/>
            <person name="Bell J.M."/>
            <person name="Sylvester M.D."/>
            <person name="Arnon S."/>
        </authorList>
    </citation>
    <scope>NUCLEOTIDE SEQUENCE</scope>
    <source>
        <strain evidence="2">IBCA10-7060</strain>
    </source>
</reference>
<dbReference type="AlphaFoldDB" id="A0A0A2HQA8"/>
<dbReference type="RefSeq" id="WP_003361756.1">
    <property type="nucleotide sequence ID" value="NZ_CP013707.1"/>
</dbReference>
<name>A0A0A2HQA8_CLOBO</name>
<evidence type="ECO:0000313" key="2">
    <source>
        <dbReference type="EMBL" id="QRI53507.1"/>
    </source>
</evidence>
<dbReference type="Proteomes" id="UP000473887">
    <property type="component" value="Unassembled WGS sequence"/>
</dbReference>
<evidence type="ECO:0000313" key="3">
    <source>
        <dbReference type="Proteomes" id="UP000473887"/>
    </source>
</evidence>
<dbReference type="NCBIfam" id="NF004088">
    <property type="entry name" value="PRK05590.1"/>
    <property type="match status" value="1"/>
</dbReference>
<dbReference type="SUPFAM" id="SSF103642">
    <property type="entry name" value="Sec-C motif"/>
    <property type="match status" value="1"/>
</dbReference>
<dbReference type="PANTHER" id="PTHR33747:SF1">
    <property type="entry name" value="ADENYLATE CYCLASE-ASSOCIATED CAP C-TERMINAL DOMAIN-CONTAINING PROTEIN"/>
    <property type="match status" value="1"/>
</dbReference>
<dbReference type="PANTHER" id="PTHR33747">
    <property type="entry name" value="UPF0225 PROTEIN SCO1677"/>
    <property type="match status" value="1"/>
</dbReference>
<dbReference type="Proteomes" id="UP000663464">
    <property type="component" value="Chromosome"/>
</dbReference>
<sequence length="167" mass="19203">MSLYKEWTDMVIDYVKTKGEAAFWKEYGSIEENVYTQILGEHSSVIEGTVKNLAEKFNTPVVFFMGFLDGINDSLSDSLDLDKIEESSNISLKIDFEKLYFNMLEAKADYLYNLPQWEAILSKEKRKEIHKEWVSSKTVVRTNKIGRNEPCPCGSGKKYKNCCAKKA</sequence>
<reference evidence="2 4" key="1">
    <citation type="journal article" date="2014" name="J. Infect. Dis.">
        <title>Molecular characterization of a novel botulinum neurotoxin type H gene.</title>
        <authorList>
            <person name="Dover N."/>
            <person name="Barash J.R."/>
            <person name="Hill K.K."/>
            <person name="Xie G."/>
            <person name="Arnon S.S."/>
        </authorList>
    </citation>
    <scope>NUCLEOTIDE SEQUENCE [LARGE SCALE GENOMIC DNA]</scope>
    <source>
        <strain evidence="2 4">IBCA10-7060</strain>
    </source>
</reference>
<gene>
    <name evidence="1" type="ORF">EXM69_08725</name>
    <name evidence="2" type="ORF">JQS73_19340</name>
</gene>
<reference evidence="1 3" key="2">
    <citation type="submission" date="2019-02" db="EMBL/GenBank/DDBJ databases">
        <title>Genome sequencing of Clostridium botulinum clinical isolates.</title>
        <authorList>
            <person name="Brunt J."/>
            <person name="Van Vliet A.H.M."/>
            <person name="Stringer S.C."/>
            <person name="Grant K.A."/>
            <person name="Carter A.C."/>
            <person name="Peck M.W."/>
        </authorList>
    </citation>
    <scope>NUCLEOTIDE SEQUENCE [LARGE SCALE GENOMIC DNA]</scope>
    <source>
        <strain evidence="1 3">H142660711</strain>
    </source>
</reference>
<dbReference type="InterPro" id="IPR004027">
    <property type="entry name" value="SEC_C_motif"/>
</dbReference>
<protein>
    <submittedName>
        <fullName evidence="2">SEC-C domain-containing protein</fullName>
    </submittedName>
</protein>
<accession>A0A0A2HQA8</accession>
<dbReference type="EMBL" id="SGKC01000014">
    <property type="protein sequence ID" value="NEZ92029.1"/>
    <property type="molecule type" value="Genomic_DNA"/>
</dbReference>